<evidence type="ECO:0000313" key="2">
    <source>
        <dbReference type="Proteomes" id="UP001595764"/>
    </source>
</evidence>
<dbReference type="EMBL" id="JBHRWI010000022">
    <property type="protein sequence ID" value="MFC3512435.1"/>
    <property type="molecule type" value="Genomic_DNA"/>
</dbReference>
<evidence type="ECO:0000313" key="1">
    <source>
        <dbReference type="EMBL" id="MFC3512435.1"/>
    </source>
</evidence>
<gene>
    <name evidence="1" type="ORF">ACFORO_19845</name>
</gene>
<sequence length="73" mass="8286">MARGNDGHWAYGTLIGLRGCMLRLWSTTSTGKNMATPWSYSSTYQLYHADGVHYLWIELHDPTGMDTTGDRVY</sequence>
<dbReference type="Proteomes" id="UP001595764">
    <property type="component" value="Unassembled WGS sequence"/>
</dbReference>
<dbReference type="RefSeq" id="WP_377871721.1">
    <property type="nucleotide sequence ID" value="NZ_JBHMAY010000032.1"/>
</dbReference>
<keyword evidence="2" id="KW-1185">Reference proteome</keyword>
<protein>
    <submittedName>
        <fullName evidence="1">Uncharacterized protein</fullName>
    </submittedName>
</protein>
<reference evidence="2" key="1">
    <citation type="journal article" date="2019" name="Int. J. Syst. Evol. Microbiol.">
        <title>The Global Catalogue of Microorganisms (GCM) 10K type strain sequencing project: providing services to taxonomists for standard genome sequencing and annotation.</title>
        <authorList>
            <consortium name="The Broad Institute Genomics Platform"/>
            <consortium name="The Broad Institute Genome Sequencing Center for Infectious Disease"/>
            <person name="Wu L."/>
            <person name="Ma J."/>
        </authorList>
    </citation>
    <scope>NUCLEOTIDE SEQUENCE [LARGE SCALE GENOMIC DNA]</scope>
    <source>
        <strain evidence="2">CGMCC 4.7682</strain>
    </source>
</reference>
<accession>A0ABV7QJG5</accession>
<organism evidence="1 2">
    <name type="scientific">Amycolatopsis halotolerans</name>
    <dbReference type="NCBI Taxonomy" id="330083"/>
    <lineage>
        <taxon>Bacteria</taxon>
        <taxon>Bacillati</taxon>
        <taxon>Actinomycetota</taxon>
        <taxon>Actinomycetes</taxon>
        <taxon>Pseudonocardiales</taxon>
        <taxon>Pseudonocardiaceae</taxon>
        <taxon>Amycolatopsis</taxon>
    </lineage>
</organism>
<comment type="caution">
    <text evidence="1">The sequence shown here is derived from an EMBL/GenBank/DDBJ whole genome shotgun (WGS) entry which is preliminary data.</text>
</comment>
<name>A0ABV7QJG5_9PSEU</name>
<proteinExistence type="predicted"/>